<comment type="cofactor">
    <cofactor evidence="1">
        <name>FAD</name>
        <dbReference type="ChEBI" id="CHEBI:57692"/>
    </cofactor>
</comment>
<dbReference type="GO" id="GO:0047545">
    <property type="term" value="F:(S)-2-hydroxyglutarate dehydrogenase activity"/>
    <property type="evidence" value="ECO:0007669"/>
    <property type="project" value="TreeGrafter"/>
</dbReference>
<dbReference type="PANTHER" id="PTHR43104:SF2">
    <property type="entry name" value="L-2-HYDROXYGLUTARATE DEHYDROGENASE, MITOCHONDRIAL"/>
    <property type="match status" value="1"/>
</dbReference>
<dbReference type="NCBIfam" id="NF003605">
    <property type="entry name" value="PRK05257.1-4"/>
    <property type="match status" value="1"/>
</dbReference>
<keyword evidence="6 7" id="KW-0560">Oxidoreductase</keyword>
<gene>
    <name evidence="7" type="primary">mqo</name>
    <name evidence="7" type="ORF">CARN1_0140</name>
</gene>
<dbReference type="UniPathway" id="UPA00223"/>
<dbReference type="NCBIfam" id="NF009875">
    <property type="entry name" value="PRK13339.1"/>
    <property type="match status" value="1"/>
</dbReference>
<dbReference type="SUPFAM" id="SSF51905">
    <property type="entry name" value="FAD/NAD(P)-binding domain"/>
    <property type="match status" value="1"/>
</dbReference>
<comment type="caution">
    <text evidence="7">The sequence shown here is derived from an EMBL/GenBank/DDBJ whole genome shotgun (WGS) entry which is preliminary data.</text>
</comment>
<name>E6PES9_9ZZZZ</name>
<dbReference type="Pfam" id="PF06039">
    <property type="entry name" value="Mqo"/>
    <property type="match status" value="1"/>
</dbReference>
<keyword evidence="3" id="KW-0816">Tricarboxylic acid cycle</keyword>
<keyword evidence="5" id="KW-0274">FAD</keyword>
<dbReference type="InterPro" id="IPR006231">
    <property type="entry name" value="MQO"/>
</dbReference>
<evidence type="ECO:0000313" key="7">
    <source>
        <dbReference type="EMBL" id="CBH74965.1"/>
    </source>
</evidence>
<comment type="pathway">
    <text evidence="2">Carbohydrate metabolism; tricarboxylic acid cycle.</text>
</comment>
<protein>
    <submittedName>
        <fullName evidence="7">Malate dehydrogenase, FAD/NAD(P)-binding domain</fullName>
        <ecNumber evidence="7">1.1.99.16</ecNumber>
    </submittedName>
</protein>
<proteinExistence type="inferred from homology"/>
<dbReference type="NCBIfam" id="NF003608">
    <property type="entry name" value="PRK05257.2-4"/>
    <property type="match status" value="1"/>
</dbReference>
<dbReference type="Gene3D" id="3.50.50.60">
    <property type="entry name" value="FAD/NAD(P)-binding domain"/>
    <property type="match status" value="1"/>
</dbReference>
<dbReference type="HAMAP" id="MF_00212">
    <property type="entry name" value="MQO"/>
    <property type="match status" value="1"/>
</dbReference>
<accession>E6PES9</accession>
<dbReference type="PANTHER" id="PTHR43104">
    <property type="entry name" value="L-2-HYDROXYGLUTARATE DEHYDROGENASE, MITOCHONDRIAL"/>
    <property type="match status" value="1"/>
</dbReference>
<evidence type="ECO:0000256" key="1">
    <source>
        <dbReference type="ARBA" id="ARBA00001974"/>
    </source>
</evidence>
<dbReference type="NCBIfam" id="TIGR01320">
    <property type="entry name" value="mal_quin_oxido"/>
    <property type="match status" value="1"/>
</dbReference>
<dbReference type="NCBIfam" id="NF003606">
    <property type="entry name" value="PRK05257.2-1"/>
    <property type="match status" value="1"/>
</dbReference>
<dbReference type="AlphaFoldDB" id="E6PES9"/>
<evidence type="ECO:0000256" key="6">
    <source>
        <dbReference type="ARBA" id="ARBA00023002"/>
    </source>
</evidence>
<reference evidence="7" key="1">
    <citation type="submission" date="2009-10" db="EMBL/GenBank/DDBJ databases">
        <title>Diversity of trophic interactions inside an arsenic-rich microbial ecosystem.</title>
        <authorList>
            <person name="Bertin P.N."/>
            <person name="Heinrich-Salmeron A."/>
            <person name="Pelletier E."/>
            <person name="Goulhen-Chollet F."/>
            <person name="Arsene-Ploetze F."/>
            <person name="Gallien S."/>
            <person name="Calteau A."/>
            <person name="Vallenet D."/>
            <person name="Casiot C."/>
            <person name="Chane-Woon-Ming B."/>
            <person name="Giloteaux L."/>
            <person name="Barakat M."/>
            <person name="Bonnefoy V."/>
            <person name="Bruneel O."/>
            <person name="Chandler M."/>
            <person name="Cleiss J."/>
            <person name="Duran R."/>
            <person name="Elbaz-Poulichet F."/>
            <person name="Fonknechten N."/>
            <person name="Lauga B."/>
            <person name="Mornico D."/>
            <person name="Ortet P."/>
            <person name="Schaeffer C."/>
            <person name="Siguier P."/>
            <person name="Alexander Thil Smith A."/>
            <person name="Van Dorsselaer A."/>
            <person name="Weissenbach J."/>
            <person name="Medigue C."/>
            <person name="Le Paslier D."/>
        </authorList>
    </citation>
    <scope>NUCLEOTIDE SEQUENCE</scope>
</reference>
<dbReference type="GO" id="GO:0008924">
    <property type="term" value="F:L-malate dehydrogenase (quinone) activity"/>
    <property type="evidence" value="ECO:0007669"/>
    <property type="project" value="InterPro"/>
</dbReference>
<organism evidence="7">
    <name type="scientific">mine drainage metagenome</name>
    <dbReference type="NCBI Taxonomy" id="410659"/>
    <lineage>
        <taxon>unclassified sequences</taxon>
        <taxon>metagenomes</taxon>
        <taxon>ecological metagenomes</taxon>
    </lineage>
</organism>
<dbReference type="NCBIfam" id="NF003611">
    <property type="entry name" value="PRK05257.3-2"/>
    <property type="match status" value="1"/>
</dbReference>
<evidence type="ECO:0000256" key="4">
    <source>
        <dbReference type="ARBA" id="ARBA00022630"/>
    </source>
</evidence>
<dbReference type="NCBIfam" id="NF003603">
    <property type="entry name" value="PRK05257.1-1"/>
    <property type="match status" value="1"/>
</dbReference>
<evidence type="ECO:0000256" key="5">
    <source>
        <dbReference type="ARBA" id="ARBA00022827"/>
    </source>
</evidence>
<dbReference type="Gene3D" id="3.30.9.10">
    <property type="entry name" value="D-Amino Acid Oxidase, subunit A, domain 2"/>
    <property type="match status" value="1"/>
</dbReference>
<dbReference type="EMBL" id="CABL01000005">
    <property type="protein sequence ID" value="CBH74965.1"/>
    <property type="molecule type" value="Genomic_DNA"/>
</dbReference>
<dbReference type="EC" id="1.1.99.16" evidence="7"/>
<keyword evidence="4" id="KW-0285">Flavoprotein</keyword>
<evidence type="ECO:0000256" key="2">
    <source>
        <dbReference type="ARBA" id="ARBA00005163"/>
    </source>
</evidence>
<dbReference type="InterPro" id="IPR036188">
    <property type="entry name" value="FAD/NAD-bd_sf"/>
</dbReference>
<evidence type="ECO:0000256" key="3">
    <source>
        <dbReference type="ARBA" id="ARBA00022532"/>
    </source>
</evidence>
<dbReference type="GO" id="GO:0006099">
    <property type="term" value="P:tricarboxylic acid cycle"/>
    <property type="evidence" value="ECO:0007669"/>
    <property type="project" value="UniProtKB-UniPathway"/>
</dbReference>
<sequence>MVAMSEKQRDIVLVGAGIMSATFAAMLKELRPDMQVEIFEALDSAAQESTDAWNNAGTGHAALCELNYTPQNADGSVGIARALAVNTQYDLSRQFWAYMVRKGAIGPPESFIHDVPHISFVWGDENVAFLRKRFEAMSAHHCFRGMEYSEDHAELARWMPLVMEGRSPSQRVAATRMAIGTDVDYGALTRQLLAHIQKLPGVNVAYSHRVSDLKRSSDGAWNVTVRDTKSGATRSVSTKTVFLGAGGGALALLQHSGIKEGKGFGGFPVSGIFLRCDDEAVVDRHLGKVYGKASVGAPPMSVPHLDTRFIDGKRSLLFGPYAGFSTKFLKHGSYGDLLGSLKGDNLKSMLAVGRDNFDLTKYLIGEVLKSKASKYASLREYFPDADPKDWDFIVAGQRVQVIMPDAKLGGKLQFGTEIVSDSEGSLAAVLGASPGASVAVAVMLDVIKRLYASSVDEWKATMTEMIPSYGRSIADDAALCDSVRKDSAAALHLATI</sequence>